<evidence type="ECO:0000313" key="4">
    <source>
        <dbReference type="Proteomes" id="UP001065174"/>
    </source>
</evidence>
<evidence type="ECO:0000313" key="3">
    <source>
        <dbReference type="EMBL" id="UXP34104.1"/>
    </source>
</evidence>
<dbReference type="Proteomes" id="UP001065174">
    <property type="component" value="Chromosome"/>
</dbReference>
<dbReference type="PANTHER" id="PTHR43084:SF1">
    <property type="entry name" value="PERSULFIDE DIOXYGENASE ETHE1, MITOCHONDRIAL"/>
    <property type="match status" value="1"/>
</dbReference>
<dbReference type="SUPFAM" id="SSF52821">
    <property type="entry name" value="Rhodanese/Cell cycle control phosphatase"/>
    <property type="match status" value="2"/>
</dbReference>
<evidence type="ECO:0000259" key="2">
    <source>
        <dbReference type="PROSITE" id="PS50206"/>
    </source>
</evidence>
<gene>
    <name evidence="3" type="ORF">N6H18_09125</name>
</gene>
<dbReference type="InterPro" id="IPR044528">
    <property type="entry name" value="POD-like_MBL-fold"/>
</dbReference>
<organism evidence="3 4">
    <name type="scientific">Reichenbachiella agarivorans</name>
    <dbReference type="NCBI Taxonomy" id="2979464"/>
    <lineage>
        <taxon>Bacteria</taxon>
        <taxon>Pseudomonadati</taxon>
        <taxon>Bacteroidota</taxon>
        <taxon>Cytophagia</taxon>
        <taxon>Cytophagales</taxon>
        <taxon>Reichenbachiellaceae</taxon>
        <taxon>Reichenbachiella</taxon>
    </lineage>
</organism>
<dbReference type="InterPro" id="IPR001279">
    <property type="entry name" value="Metallo-B-lactamas"/>
</dbReference>
<protein>
    <submittedName>
        <fullName evidence="3">MBL fold metallo-hydrolase</fullName>
    </submittedName>
</protein>
<keyword evidence="4" id="KW-1185">Reference proteome</keyword>
<dbReference type="PANTHER" id="PTHR43084">
    <property type="entry name" value="PERSULFIDE DIOXYGENASE ETHE1"/>
    <property type="match status" value="1"/>
</dbReference>
<dbReference type="InterPro" id="IPR036873">
    <property type="entry name" value="Rhodanese-like_dom_sf"/>
</dbReference>
<dbReference type="CDD" id="cd00158">
    <property type="entry name" value="RHOD"/>
    <property type="match status" value="1"/>
</dbReference>
<proteinExistence type="predicted"/>
<dbReference type="Pfam" id="PF00753">
    <property type="entry name" value="Lactamase_B"/>
    <property type="match status" value="1"/>
</dbReference>
<name>A0ABY6CU96_9BACT</name>
<feature type="domain" description="Rhodanese" evidence="2">
    <location>
        <begin position="373"/>
        <end position="461"/>
    </location>
</feature>
<dbReference type="RefSeq" id="WP_262311530.1">
    <property type="nucleotide sequence ID" value="NZ_CP106679.1"/>
</dbReference>
<dbReference type="CDD" id="cd07724">
    <property type="entry name" value="POD-like_MBL-fold"/>
    <property type="match status" value="1"/>
</dbReference>
<dbReference type="InterPro" id="IPR001763">
    <property type="entry name" value="Rhodanese-like_dom"/>
</dbReference>
<dbReference type="SMART" id="SM00450">
    <property type="entry name" value="RHOD"/>
    <property type="match status" value="2"/>
</dbReference>
<dbReference type="InterPro" id="IPR036866">
    <property type="entry name" value="RibonucZ/Hydroxyglut_hydro"/>
</dbReference>
<dbReference type="InterPro" id="IPR051682">
    <property type="entry name" value="Mito_Persulfide_Diox"/>
</dbReference>
<dbReference type="EMBL" id="CP106679">
    <property type="protein sequence ID" value="UXP34104.1"/>
    <property type="molecule type" value="Genomic_DNA"/>
</dbReference>
<dbReference type="Gene3D" id="3.40.250.10">
    <property type="entry name" value="Rhodanese-like domain"/>
    <property type="match status" value="2"/>
</dbReference>
<accession>A0ABY6CU96</accession>
<sequence>MKIEQIYTGCLAQGAYCIESEGEAAIIDPLREVQSYINKAESDHAKIKFVFETHFHADFVSGHVDLAEKTGAKIVFGPHADTTFESYSGKDGEIFEIGKVKIKLLHTPGHTMESSTYLLYDEDGKEHAIFSGDTLFIGDVGRPDLAIKSDLTKEDLAGYLFDSLRSKIMTLPDDVIVYPAHGAGSACGKNMSKETWDTLGHQKEVNYALRADMTREEFIKEVTSGILPAPQYFAQNAIMNKSGYDSIDEVMAKGNVALDVETFEAMANHEGALVLDTRSKTDFVESHIPNSIFIGIDGSFAPWVGALITDLKQAIVFVADEGREEEVLTRLSRVGYDNTLGYLQGGIEAWKQAGKETDSIESITAEELEQRMVTESMTVMDARKPGEYASEHVDGALSFPLDFINEHMDELNKDEKYYVHCASGYRSVIASSILKSRGFHNIADVAGGFKAIQETGIKKSDYVCPTTLK</sequence>
<dbReference type="SUPFAM" id="SSF56281">
    <property type="entry name" value="Metallo-hydrolase/oxidoreductase"/>
    <property type="match status" value="1"/>
</dbReference>
<dbReference type="Pfam" id="PF00581">
    <property type="entry name" value="Rhodanese"/>
    <property type="match status" value="2"/>
</dbReference>
<feature type="domain" description="Rhodanese" evidence="2">
    <location>
        <begin position="268"/>
        <end position="359"/>
    </location>
</feature>
<evidence type="ECO:0000256" key="1">
    <source>
        <dbReference type="ARBA" id="ARBA00022723"/>
    </source>
</evidence>
<dbReference type="SMART" id="SM00849">
    <property type="entry name" value="Lactamase_B"/>
    <property type="match status" value="1"/>
</dbReference>
<keyword evidence="1" id="KW-0479">Metal-binding</keyword>
<dbReference type="PROSITE" id="PS50206">
    <property type="entry name" value="RHODANESE_3"/>
    <property type="match status" value="2"/>
</dbReference>
<reference evidence="3" key="1">
    <citation type="submission" date="2022-09" db="EMBL/GenBank/DDBJ databases">
        <title>Comparative genomics and taxonomic characterization of three novel marine species of genus Reichenbachiella exhibiting antioxidant and polysaccharide degradation activities.</title>
        <authorList>
            <person name="Muhammad N."/>
            <person name="Lee Y.-J."/>
            <person name="Ko J."/>
            <person name="Kim S.-G."/>
        </authorList>
    </citation>
    <scope>NUCLEOTIDE SEQUENCE</scope>
    <source>
        <strain evidence="3">BKB1-1</strain>
    </source>
</reference>
<dbReference type="Gene3D" id="3.60.15.10">
    <property type="entry name" value="Ribonuclease Z/Hydroxyacylglutathione hydrolase-like"/>
    <property type="match status" value="1"/>
</dbReference>